<keyword evidence="2" id="KW-0732">Signal</keyword>
<evidence type="ECO:0000256" key="2">
    <source>
        <dbReference type="SAM" id="SignalP"/>
    </source>
</evidence>
<dbReference type="RefSeq" id="WP_173955976.1">
    <property type="nucleotide sequence ID" value="NZ_CP028942.1"/>
</dbReference>
<dbReference type="EMBL" id="CP028942">
    <property type="protein sequence ID" value="QKM64935.1"/>
    <property type="molecule type" value="Genomic_DNA"/>
</dbReference>
<dbReference type="Proteomes" id="UP000503312">
    <property type="component" value="Chromosome"/>
</dbReference>
<name>A0A6M9Q1I3_9BURK</name>
<dbReference type="PIRSF" id="PIRSF017082">
    <property type="entry name" value="YflP"/>
    <property type="match status" value="1"/>
</dbReference>
<dbReference type="Gene3D" id="3.40.190.150">
    <property type="entry name" value="Bordetella uptake gene, domain 1"/>
    <property type="match status" value="1"/>
</dbReference>
<keyword evidence="4" id="KW-1185">Reference proteome</keyword>
<evidence type="ECO:0000313" key="4">
    <source>
        <dbReference type="Proteomes" id="UP000503312"/>
    </source>
</evidence>
<dbReference type="PANTHER" id="PTHR42928:SF5">
    <property type="entry name" value="BLR1237 PROTEIN"/>
    <property type="match status" value="1"/>
</dbReference>
<dbReference type="InterPro" id="IPR042100">
    <property type="entry name" value="Bug_dom1"/>
</dbReference>
<gene>
    <name evidence="3" type="ORF">DCO17_06650</name>
</gene>
<sequence>MRKFIPLFMVACIAISNASSWAQGAGEVFPNRPVTIVVPFPPGGGTDAGARLIAQKLSVKWGQSVVVENKAGASGMLGSEYVSRAKPDGYTLLIGNVGTLSINPSLYKKMPYDWEKAFSPISMIAELPYVLLVTPSFPANSTKELIAIAKAKPGKVSYASSGSGGGPHIAAEMFEKAAGIQLLHVPYKGGGPAAADVMAGHVDMYFATVLESIGSVKTGKLRGLAVSSLTKSPALPELPTIAEAALPGFDTSSWIGMVAPSGTSNAIADQISADLKTVINDPEVKKTLIQQGATPLAMTPAAFKARIESDRVRYAKVIKEANIQIE</sequence>
<dbReference type="PANTHER" id="PTHR42928">
    <property type="entry name" value="TRICARBOXYLATE-BINDING PROTEIN"/>
    <property type="match status" value="1"/>
</dbReference>
<dbReference type="Gene3D" id="3.40.190.10">
    <property type="entry name" value="Periplasmic binding protein-like II"/>
    <property type="match status" value="1"/>
</dbReference>
<dbReference type="Pfam" id="PF03401">
    <property type="entry name" value="TctC"/>
    <property type="match status" value="1"/>
</dbReference>
<accession>A0A6M9Q1I3</accession>
<dbReference type="SUPFAM" id="SSF53850">
    <property type="entry name" value="Periplasmic binding protein-like II"/>
    <property type="match status" value="1"/>
</dbReference>
<comment type="similarity">
    <text evidence="1">Belongs to the UPF0065 (bug) family.</text>
</comment>
<evidence type="ECO:0000256" key="1">
    <source>
        <dbReference type="ARBA" id="ARBA00006987"/>
    </source>
</evidence>
<dbReference type="KEGG" id="ptrp:DCO17_06650"/>
<dbReference type="InterPro" id="IPR005064">
    <property type="entry name" value="BUG"/>
</dbReference>
<dbReference type="AlphaFoldDB" id="A0A6M9Q1I3"/>
<evidence type="ECO:0000313" key="3">
    <source>
        <dbReference type="EMBL" id="QKM64935.1"/>
    </source>
</evidence>
<dbReference type="CDD" id="cd13578">
    <property type="entry name" value="PBP2_Bug27"/>
    <property type="match status" value="1"/>
</dbReference>
<proteinExistence type="inferred from homology"/>
<feature type="signal peptide" evidence="2">
    <location>
        <begin position="1"/>
        <end position="22"/>
    </location>
</feature>
<feature type="chain" id="PRO_5026687134" evidence="2">
    <location>
        <begin position="23"/>
        <end position="326"/>
    </location>
</feature>
<protein>
    <submittedName>
        <fullName evidence="3">LacI family transcriptional regulator</fullName>
    </submittedName>
</protein>
<reference evidence="3 4" key="1">
    <citation type="submission" date="2018-04" db="EMBL/GenBank/DDBJ databases">
        <title>Polynucleobacter sp. UH21B genome.</title>
        <authorList>
            <person name="Hahn M.W."/>
        </authorList>
    </citation>
    <scope>NUCLEOTIDE SEQUENCE [LARGE SCALE GENOMIC DNA]</scope>
    <source>
        <strain evidence="3 4">MWH-UH21B</strain>
    </source>
</reference>
<organism evidence="3 4">
    <name type="scientific">Polynucleobacter tropicus</name>
    <dbReference type="NCBI Taxonomy" id="1743174"/>
    <lineage>
        <taxon>Bacteria</taxon>
        <taxon>Pseudomonadati</taxon>
        <taxon>Pseudomonadota</taxon>
        <taxon>Betaproteobacteria</taxon>
        <taxon>Burkholderiales</taxon>
        <taxon>Burkholderiaceae</taxon>
        <taxon>Polynucleobacter</taxon>
    </lineage>
</organism>